<dbReference type="PROSITE" id="PS51498">
    <property type="entry name" value="MABP"/>
    <property type="match status" value="1"/>
</dbReference>
<dbReference type="Gene3D" id="1.25.40.10">
    <property type="entry name" value="Tetratricopeptide repeat domain"/>
    <property type="match status" value="1"/>
</dbReference>
<dbReference type="InterPro" id="IPR037516">
    <property type="entry name" value="Tripartite_DENN"/>
</dbReference>
<dbReference type="InterPro" id="IPR043153">
    <property type="entry name" value="DENN_C"/>
</dbReference>
<dbReference type="GO" id="GO:0032483">
    <property type="term" value="P:regulation of Rab protein signal transduction"/>
    <property type="evidence" value="ECO:0007669"/>
    <property type="project" value="TreeGrafter"/>
</dbReference>
<feature type="compositionally biased region" description="Low complexity" evidence="4">
    <location>
        <begin position="1368"/>
        <end position="1392"/>
    </location>
</feature>
<feature type="region of interest" description="Disordered" evidence="4">
    <location>
        <begin position="1274"/>
        <end position="1392"/>
    </location>
</feature>
<dbReference type="Pfam" id="PF02141">
    <property type="entry name" value="DENN"/>
    <property type="match status" value="1"/>
</dbReference>
<evidence type="ECO:0000256" key="3">
    <source>
        <dbReference type="PROSITE-ProRule" id="PRU00708"/>
    </source>
</evidence>
<dbReference type="FunFam" id="1.25.40.10:FF:000042">
    <property type="entry name" value="C-myc promoter-binding protein isoform X1"/>
    <property type="match status" value="1"/>
</dbReference>
<dbReference type="OMA" id="LNKGMMG"/>
<dbReference type="FunCoup" id="A0A6Q2X384">
    <property type="interactions" value="1051"/>
</dbReference>
<evidence type="ECO:0000259" key="6">
    <source>
        <dbReference type="PROSITE" id="PS51498"/>
    </source>
</evidence>
<evidence type="ECO:0000256" key="1">
    <source>
        <dbReference type="ARBA" id="ARBA00022553"/>
    </source>
</evidence>
<dbReference type="SMART" id="SM00799">
    <property type="entry name" value="DENN"/>
    <property type="match status" value="1"/>
</dbReference>
<dbReference type="InterPro" id="IPR005112">
    <property type="entry name" value="dDENN_dom"/>
</dbReference>
<feature type="compositionally biased region" description="Low complexity" evidence="4">
    <location>
        <begin position="1334"/>
        <end position="1343"/>
    </location>
</feature>
<feature type="compositionally biased region" description="Polar residues" evidence="4">
    <location>
        <begin position="901"/>
        <end position="916"/>
    </location>
</feature>
<feature type="compositionally biased region" description="Polar residues" evidence="4">
    <location>
        <begin position="997"/>
        <end position="1054"/>
    </location>
</feature>
<feature type="compositionally biased region" description="Low complexity" evidence="4">
    <location>
        <begin position="1352"/>
        <end position="1361"/>
    </location>
</feature>
<feature type="domain" description="UDENN" evidence="5">
    <location>
        <begin position="193"/>
        <end position="643"/>
    </location>
</feature>
<dbReference type="Gene3D" id="2.100.10.50">
    <property type="match status" value="1"/>
</dbReference>
<dbReference type="PANTHER" id="PTHR12296:SF16">
    <property type="entry name" value="C-MYC PROMOTER-BINDING PROTEIN"/>
    <property type="match status" value="1"/>
</dbReference>
<proteinExistence type="predicted"/>
<keyword evidence="2" id="KW-0344">Guanine-nucleotide releasing factor</keyword>
<dbReference type="PANTHER" id="PTHR12296">
    <property type="entry name" value="DENN DOMAIN-CONTAINING PROTEIN 4"/>
    <property type="match status" value="1"/>
</dbReference>
<evidence type="ECO:0000313" key="8">
    <source>
        <dbReference type="Proteomes" id="UP000265140"/>
    </source>
</evidence>
<evidence type="ECO:0000256" key="4">
    <source>
        <dbReference type="SAM" id="MobiDB-lite"/>
    </source>
</evidence>
<dbReference type="InParanoid" id="A0A6Q2X384"/>
<dbReference type="GeneTree" id="ENSGT00940000155836"/>
<accession>A0A6Q2X384</accession>
<feature type="compositionally biased region" description="Basic and acidic residues" evidence="4">
    <location>
        <begin position="934"/>
        <end position="949"/>
    </location>
</feature>
<reference evidence="7" key="3">
    <citation type="submission" date="2025-08" db="UniProtKB">
        <authorList>
            <consortium name="Ensembl"/>
        </authorList>
    </citation>
    <scope>IDENTIFICATION</scope>
</reference>
<dbReference type="InterPro" id="IPR001194">
    <property type="entry name" value="cDENN_dom"/>
</dbReference>
<dbReference type="Pfam" id="PF03455">
    <property type="entry name" value="dDENN"/>
    <property type="match status" value="1"/>
</dbReference>
<feature type="compositionally biased region" description="Polar residues" evidence="4">
    <location>
        <begin position="924"/>
        <end position="933"/>
    </location>
</feature>
<feature type="domain" description="MABP" evidence="6">
    <location>
        <begin position="44"/>
        <end position="201"/>
    </location>
</feature>
<dbReference type="GO" id="GO:0005829">
    <property type="term" value="C:cytosol"/>
    <property type="evidence" value="ECO:0007669"/>
    <property type="project" value="UniProtKB-ARBA"/>
</dbReference>
<gene>
    <name evidence="7" type="primary">DENND4A</name>
</gene>
<protein>
    <recommendedName>
        <fullName evidence="9">DENN/MADD domain containing 4A</fullName>
    </recommendedName>
</protein>
<evidence type="ECO:0000313" key="7">
    <source>
        <dbReference type="Ensembl" id="ENSELUP00000047785.2"/>
    </source>
</evidence>
<feature type="region of interest" description="Disordered" evidence="4">
    <location>
        <begin position="898"/>
        <end position="1188"/>
    </location>
</feature>
<keyword evidence="8" id="KW-1185">Reference proteome</keyword>
<feature type="region of interest" description="Disordered" evidence="4">
    <location>
        <begin position="1495"/>
        <end position="1544"/>
    </location>
</feature>
<feature type="compositionally biased region" description="Low complexity" evidence="4">
    <location>
        <begin position="1057"/>
        <end position="1075"/>
    </location>
</feature>
<feature type="compositionally biased region" description="Basic and acidic residues" evidence="4">
    <location>
        <begin position="967"/>
        <end position="980"/>
    </location>
</feature>
<dbReference type="RefSeq" id="XP_034144132.1">
    <property type="nucleotide sequence ID" value="XM_034288241.1"/>
</dbReference>
<dbReference type="Ensembl" id="ENSELUT00000047381.2">
    <property type="protein sequence ID" value="ENSELUP00000047785.2"/>
    <property type="gene ID" value="ENSELUG00000003043.3"/>
</dbReference>
<feature type="compositionally biased region" description="Polar residues" evidence="4">
    <location>
        <begin position="1620"/>
        <end position="1650"/>
    </location>
</feature>
<feature type="compositionally biased region" description="Low complexity" evidence="4">
    <location>
        <begin position="1276"/>
        <end position="1313"/>
    </location>
</feature>
<dbReference type="GO" id="GO:0005085">
    <property type="term" value="F:guanyl-nucleotide exchange factor activity"/>
    <property type="evidence" value="ECO:0007669"/>
    <property type="project" value="UniProtKB-KW"/>
</dbReference>
<feature type="compositionally biased region" description="Pro residues" evidence="4">
    <location>
        <begin position="1131"/>
        <end position="1142"/>
    </location>
</feature>
<dbReference type="GeneID" id="105007893"/>
<evidence type="ECO:0000259" key="5">
    <source>
        <dbReference type="PROSITE" id="PS50211"/>
    </source>
</evidence>
<dbReference type="InterPro" id="IPR051696">
    <property type="entry name" value="DENN_Domain_GEFs"/>
</dbReference>
<reference evidence="8" key="1">
    <citation type="journal article" date="2014" name="PLoS ONE">
        <title>The genome and linkage map of the northern pike (Esox lucius): conserved synteny revealed between the salmonid sister group and the Neoteleostei.</title>
        <authorList>
            <person name="Rondeau E.B."/>
            <person name="Minkley D.R."/>
            <person name="Leong J.S."/>
            <person name="Messmer A.M."/>
            <person name="Jantzen J.R."/>
            <person name="von Schalburg K.R."/>
            <person name="Lemon C."/>
            <person name="Bird N.H."/>
            <person name="Koop B.F."/>
        </authorList>
    </citation>
    <scope>NUCLEOTIDE SEQUENCE</scope>
</reference>
<dbReference type="FunFam" id="2.100.10.50:FF:000001">
    <property type="entry name" value="DENN domain containing 4C"/>
    <property type="match status" value="1"/>
</dbReference>
<dbReference type="Pfam" id="PF03456">
    <property type="entry name" value="uDENN"/>
    <property type="match status" value="1"/>
</dbReference>
<dbReference type="SMART" id="SM00800">
    <property type="entry name" value="uDENN"/>
    <property type="match status" value="1"/>
</dbReference>
<dbReference type="Proteomes" id="UP000265140">
    <property type="component" value="Chromosome 19"/>
</dbReference>
<feature type="compositionally biased region" description="Low complexity" evidence="4">
    <location>
        <begin position="952"/>
        <end position="966"/>
    </location>
</feature>
<dbReference type="InterPro" id="IPR005113">
    <property type="entry name" value="uDENN_dom"/>
</dbReference>
<dbReference type="InterPro" id="IPR011990">
    <property type="entry name" value="TPR-like_helical_dom_sf"/>
</dbReference>
<feature type="compositionally biased region" description="Polar residues" evidence="4">
    <location>
        <begin position="1657"/>
        <end position="1895"/>
    </location>
</feature>
<evidence type="ECO:0000256" key="2">
    <source>
        <dbReference type="ARBA" id="ARBA00022658"/>
    </source>
</evidence>
<dbReference type="SMART" id="SM00801">
    <property type="entry name" value="dDENN"/>
    <property type="match status" value="1"/>
</dbReference>
<dbReference type="PROSITE" id="PS50211">
    <property type="entry name" value="DENN"/>
    <property type="match status" value="1"/>
</dbReference>
<reference evidence="7" key="4">
    <citation type="submission" date="2025-09" db="UniProtKB">
        <authorList>
            <consortium name="Ensembl"/>
        </authorList>
    </citation>
    <scope>IDENTIFICATION</scope>
</reference>
<dbReference type="GO" id="GO:0031410">
    <property type="term" value="C:cytoplasmic vesicle"/>
    <property type="evidence" value="ECO:0007669"/>
    <property type="project" value="TreeGrafter"/>
</dbReference>
<dbReference type="Pfam" id="PF13812">
    <property type="entry name" value="PPR_3"/>
    <property type="match status" value="1"/>
</dbReference>
<feature type="compositionally biased region" description="Polar residues" evidence="4">
    <location>
        <begin position="1114"/>
        <end position="1128"/>
    </location>
</feature>
<reference evidence="7" key="2">
    <citation type="submission" date="2020-02" db="EMBL/GenBank/DDBJ databases">
        <title>Esox lucius (northern pike) genome, fEsoLuc1, primary haplotype.</title>
        <authorList>
            <person name="Myers G."/>
            <person name="Karagic N."/>
            <person name="Meyer A."/>
            <person name="Pippel M."/>
            <person name="Reichard M."/>
            <person name="Winkler S."/>
            <person name="Tracey A."/>
            <person name="Sims Y."/>
            <person name="Howe K."/>
            <person name="Rhie A."/>
            <person name="Formenti G."/>
            <person name="Durbin R."/>
            <person name="Fedrigo O."/>
            <person name="Jarvis E.D."/>
        </authorList>
    </citation>
    <scope>NUCLEOTIDE SEQUENCE [LARGE SCALE GENOMIC DNA]</scope>
</reference>
<sequence length="2165" mass="235303">MMEEKGPRVADYFVVAGLTDSSKPLEEEVQLEDGPRQAPGGRSLAPITDVAVVIRSLGEEVPSGYMCLDVTPSGLSAELNGASLRGPQIFLCYKRGRDKPPLTDLGVLYEWKEKLKPGCHIVQTTPCGRPANISSSSSQRIYITYRRAPQSQPHTSLAVTDVCIIIPGKGETPPHTFCKVDKNLNSSMWGSSVYLCYKKSLAKTNTIAYKAGLLSRYPEEDDVSFPLPESVPLFCLPMGASIEFWPAHTKHSLPVFSTFVLTRASGDKVYGAAIQFYESYPEDQLTDRQRSLLGLTSTCSRGDVSRSVHVNKSICLLSHWPFFDSFRNFLTFLYRYSISGPHALPIEKHISHFMHKVPFPSSQRPRILLQLSPHDSLMLSQPVSSPLPLSGGRLSTLLLNLGPKNAATLLVLAVTEHKILVHSLRPAVLTSVTEALVSMIFPFHWPCPYIPLCPLALAGVLSAPCPFIVGVDSRYFDLYVPPSDVCCVDLDTNNILHKDEKRALTWKILPRRACKHLLSALGSLYQQLTEGGLANREDGHTEPTARDPDLACGGKSLHTLEMEIQESFLRFMAAILKGYRSYLLPITQAPSERTTDAGSLFDLQGFLKSRDRSHQKFYSLMIKTQMFIRFIEECSFVSDKDASLAFFDECVDKLYTNGSKTDSDRPEDLKLIELDESHRSEHTVYINPPDLPPLPPGQEYPLCYSYSGFPVLSPDLLDLQEGPHPSSAQMTQRHVSPVSPATIFRRSKQEVRSAQRMARTYSSVPQMWSKCLLRHCYGLWFVCLPAYTAACHSKVRALRVAYDVLRRMQDKKIQAPDEVCYRVLMQLCGQYGQPVLAVRVLFEMKKAGVHPNAITYGYYNKAVLESTWPSSTRGGYYLWGKLRNVVLGVGRFKQLGRKNTAHSQDQTQARDTQLSDCSDLDTVSHGSVDSVNDSTEHISIDTDFTKMDSSDDGSSTGGQSDQGYDSLSKEEERMAGRENNTRPLVKIQRKTAYVASQAPNATISTAPGDTSNPTVPGDSTTSSVAPGDTINPTAPGVTNISSSAPVDVTTSSTAHGDATTSSTAPGDTTTSSSAPVDTITSPTAPVDSTHFFGTRPKSRRLRPNSLDLTGGQGSLRSITLNFTSTTKQIHGPPPKRPPPPTSRPGKVESSWESLTQSQDRLHAQGADKAEVSEEVERRRSTSCSGGVAEREEVCSVVAGAGAVKMTGVVETGLDPLSLIAAEMETERDRGSCTPTTHRDLAQEIEMYMQATSPLSSRTSSMDLQISSSPMLHATLPLHSTPVPSTHPHATSSPSPHSSPVPSTHLDDTSSPSPHSTPQPPSVLRSPRPSPRPRPLSLTYSPLTSPRPPPPLLRANSNLPLSRPREVLRSSPSLPLGSSRPSSLVSPCSPTPSTSFSMDALLTPSLSLDMFKSSFLSAGKGVAEKASRLYSRLSSQTSLTQDVNCDQISVSSMTSGDPECTSLLEEGSILDPEGFSSRTSSFTASYASPQHDSIMRLRGSPARGRPASQSPSTPSRVFRHNSFSGGLAPSIRPPQTPESSPDASRVHLSQHYTTEVLMWSCCHCKTCDCLVYDEEIMAGWTADDSNLNTTCPFCGSPFLPFLNVQIRDLRLRSSVERGPSTGESLTSQLSTVSPKEQQQNSGSLVPTSTLTHDPVPISTLTHDPVPTSTLTQDPVPTSTLTPDPVPTSTLTQDPVPTSTLTLDPVPTSTLTPDPVPTSTLTLDPVPTSTLTLDPVPTSTLNPDPVPTSTLTQDPVPTSTLTQDPVPTSTLTPDPVPTSTLTQDPVPTSTLTLDAVPTSTLTQDPVPTSTLTQDPVPTSTLTQDPVPTSTLTQDPVPTSTLTLDPVPTSTLTQDPVPTSTLTQDPVPTSTLTQDPVPTSTLTQDPVPTSTLTLDPGLTSTLGSPLDCGSVAGDPQALSSCPPSAPHPVTVPYLSPLVLWKELESLLGNEGDQVMSSPSIVDQHPIVFWNLVWFYRRLELPSNLPGLILASQHCTQGYGLQVPGQSVSSEDSKHVLVRILWDNLQLQHDPVRPLYTLWNTHCSSSWSRGPVCGEKEGQPQDHLFPAEVLQGMVRSLQRSDVYQPMSVILRLLGPELGFSRQRSLYRDLLFLALTSLGKNSVSIDAFDREYKAAYDRLTPSQVKLTHNCDRPPGAGVMECRRTFGEPSL</sequence>
<feature type="repeat" description="PPR" evidence="3">
    <location>
        <begin position="817"/>
        <end position="851"/>
    </location>
</feature>
<dbReference type="InterPro" id="IPR023341">
    <property type="entry name" value="MABP"/>
</dbReference>
<dbReference type="InterPro" id="IPR002885">
    <property type="entry name" value="PPR_rpt"/>
</dbReference>
<dbReference type="Gene3D" id="3.40.50.11500">
    <property type="match status" value="1"/>
</dbReference>
<feature type="region of interest" description="Disordered" evidence="4">
    <location>
        <begin position="24"/>
        <end position="43"/>
    </location>
</feature>
<feature type="region of interest" description="Disordered" evidence="4">
    <location>
        <begin position="1614"/>
        <end position="1895"/>
    </location>
</feature>
<organism evidence="7 8">
    <name type="scientific">Esox lucius</name>
    <name type="common">Northern pike</name>
    <dbReference type="NCBI Taxonomy" id="8010"/>
    <lineage>
        <taxon>Eukaryota</taxon>
        <taxon>Metazoa</taxon>
        <taxon>Chordata</taxon>
        <taxon>Craniata</taxon>
        <taxon>Vertebrata</taxon>
        <taxon>Euteleostomi</taxon>
        <taxon>Actinopterygii</taxon>
        <taxon>Neopterygii</taxon>
        <taxon>Teleostei</taxon>
        <taxon>Protacanthopterygii</taxon>
        <taxon>Esociformes</taxon>
        <taxon>Esocidae</taxon>
        <taxon>Esox</taxon>
    </lineage>
</organism>
<feature type="compositionally biased region" description="Basic and acidic residues" evidence="4">
    <location>
        <begin position="1159"/>
        <end position="1179"/>
    </location>
</feature>
<evidence type="ECO:0008006" key="9">
    <source>
        <dbReference type="Google" id="ProtNLM"/>
    </source>
</evidence>
<dbReference type="Bgee" id="ENSELUG00000003043">
    <property type="expression patterns" value="Expressed in brain and 11 other cell types or tissues"/>
</dbReference>
<name>A0A6Q2X384_ESOLU</name>
<dbReference type="NCBIfam" id="TIGR00756">
    <property type="entry name" value="PPR"/>
    <property type="match status" value="1"/>
</dbReference>
<dbReference type="PROSITE" id="PS51375">
    <property type="entry name" value="PPR"/>
    <property type="match status" value="1"/>
</dbReference>
<keyword evidence="1" id="KW-0597">Phosphoprotein</keyword>